<dbReference type="InterPro" id="IPR032710">
    <property type="entry name" value="NTF2-like_dom_sf"/>
</dbReference>
<dbReference type="OrthoDB" id="271716at2"/>
<keyword evidence="1" id="KW-0732">Signal</keyword>
<evidence type="ECO:0000313" key="4">
    <source>
        <dbReference type="Proteomes" id="UP000304912"/>
    </source>
</evidence>
<sequence length="154" mass="17167">MLRIAMVLLLLQIGSVHASDKAEIGTVLDDLHRYAANANMKAYFSLYNEDAVFIGTDASETWTLEDFKQYASPVFSSGKGWTYTPVERQITVAKSAQTAWFVEMLHSETYGTTRGTGVLVKSEDQWKIAQYHLTIPIPNAIARDVTSTIKAMDN</sequence>
<evidence type="ECO:0000259" key="2">
    <source>
        <dbReference type="Pfam" id="PF13474"/>
    </source>
</evidence>
<dbReference type="AlphaFoldDB" id="A0A5B7YJ03"/>
<dbReference type="Pfam" id="PF13474">
    <property type="entry name" value="SnoaL_3"/>
    <property type="match status" value="1"/>
</dbReference>
<dbReference type="SUPFAM" id="SSF54427">
    <property type="entry name" value="NTF2-like"/>
    <property type="match status" value="1"/>
</dbReference>
<protein>
    <submittedName>
        <fullName evidence="3">Protein with SnoaL 3 domain, NTF 2 superfamily</fullName>
    </submittedName>
</protein>
<gene>
    <name evidence="3" type="ORF">FBQ74_17045</name>
</gene>
<name>A0A5B7YJ03_9ALTE</name>
<evidence type="ECO:0000313" key="3">
    <source>
        <dbReference type="EMBL" id="QCZ95283.1"/>
    </source>
</evidence>
<proteinExistence type="predicted"/>
<feature type="chain" id="PRO_5022753630" evidence="1">
    <location>
        <begin position="19"/>
        <end position="154"/>
    </location>
</feature>
<accession>A0A5B7YJ03</accession>
<dbReference type="Proteomes" id="UP000304912">
    <property type="component" value="Chromosome"/>
</dbReference>
<keyword evidence="4" id="KW-1185">Reference proteome</keyword>
<organism evidence="3 4">
    <name type="scientific">Salinimonas iocasae</name>
    <dbReference type="NCBI Taxonomy" id="2572577"/>
    <lineage>
        <taxon>Bacteria</taxon>
        <taxon>Pseudomonadati</taxon>
        <taxon>Pseudomonadota</taxon>
        <taxon>Gammaproteobacteria</taxon>
        <taxon>Alteromonadales</taxon>
        <taxon>Alteromonadaceae</taxon>
        <taxon>Alteromonas/Salinimonas group</taxon>
        <taxon>Salinimonas</taxon>
    </lineage>
</organism>
<dbReference type="KEGG" id="salk:FBQ74_17045"/>
<feature type="domain" description="SnoaL-like" evidence="2">
    <location>
        <begin position="26"/>
        <end position="138"/>
    </location>
</feature>
<dbReference type="InterPro" id="IPR037401">
    <property type="entry name" value="SnoaL-like"/>
</dbReference>
<reference evidence="3 4" key="1">
    <citation type="submission" date="2019-04" db="EMBL/GenBank/DDBJ databases">
        <title>Salinimonas iocasae sp. nov., a halophilic bacterium isolated from the outer tube casing of tubeworms in Okinawa Trough.</title>
        <authorList>
            <person name="Zhang H."/>
            <person name="Wang H."/>
            <person name="Li C."/>
        </authorList>
    </citation>
    <scope>NUCLEOTIDE SEQUENCE [LARGE SCALE GENOMIC DNA]</scope>
    <source>
        <strain evidence="3 4">KX18D6</strain>
    </source>
</reference>
<dbReference type="EMBL" id="CP039852">
    <property type="protein sequence ID" value="QCZ95283.1"/>
    <property type="molecule type" value="Genomic_DNA"/>
</dbReference>
<dbReference type="Gene3D" id="3.10.450.50">
    <property type="match status" value="1"/>
</dbReference>
<feature type="signal peptide" evidence="1">
    <location>
        <begin position="1"/>
        <end position="18"/>
    </location>
</feature>
<evidence type="ECO:0000256" key="1">
    <source>
        <dbReference type="SAM" id="SignalP"/>
    </source>
</evidence>